<dbReference type="EMBL" id="KI964597">
    <property type="protein sequence ID" value="EUC34100.1"/>
    <property type="molecule type" value="Genomic_DNA"/>
</dbReference>
<feature type="region of interest" description="Disordered" evidence="1">
    <location>
        <begin position="73"/>
        <end position="94"/>
    </location>
</feature>
<accession>W6Y9A8</accession>
<gene>
    <name evidence="2" type="ORF">COCCADRAFT_36161</name>
</gene>
<feature type="region of interest" description="Disordered" evidence="1">
    <location>
        <begin position="134"/>
        <end position="173"/>
    </location>
</feature>
<name>W6Y9A8_COCC2</name>
<proteinExistence type="predicted"/>
<evidence type="ECO:0000313" key="2">
    <source>
        <dbReference type="EMBL" id="EUC34100.1"/>
    </source>
</evidence>
<dbReference type="Proteomes" id="UP000053841">
    <property type="component" value="Unassembled WGS sequence"/>
</dbReference>
<keyword evidence="3" id="KW-1185">Reference proteome</keyword>
<evidence type="ECO:0000313" key="3">
    <source>
        <dbReference type="Proteomes" id="UP000053841"/>
    </source>
</evidence>
<dbReference type="HOGENOM" id="CLU_1586318_0_0_1"/>
<dbReference type="AlphaFoldDB" id="W6Y9A8"/>
<sequence length="173" mass="19610">MVDYSHRAVELTRVFPFGPRVCHCFLATGNGFTLLAINSLAMLDDQHKQGAAVRRDSAKRKYTKGNMEYMPKEKRYGDNNVAGGTKKQKREKVNPRISQRKAVITGIFSCFLHIQHAHFLLYGEDRIHSINHLAPQKAKRNPSIRTPLVPKGSTRLHPFSNTRLSQNDPLSTT</sequence>
<dbReference type="RefSeq" id="XP_007711582.1">
    <property type="nucleotide sequence ID" value="XM_007713392.1"/>
</dbReference>
<protein>
    <submittedName>
        <fullName evidence="2">Uncharacterized protein</fullName>
    </submittedName>
</protein>
<dbReference type="OrthoDB" id="10392813at2759"/>
<reference evidence="2 3" key="1">
    <citation type="journal article" date="2013" name="PLoS Genet.">
        <title>Comparative genome structure, secondary metabolite, and effector coding capacity across Cochliobolus pathogens.</title>
        <authorList>
            <person name="Condon B.J."/>
            <person name="Leng Y."/>
            <person name="Wu D."/>
            <person name="Bushley K.E."/>
            <person name="Ohm R.A."/>
            <person name="Otillar R."/>
            <person name="Martin J."/>
            <person name="Schackwitz W."/>
            <person name="Grimwood J."/>
            <person name="MohdZainudin N."/>
            <person name="Xue C."/>
            <person name="Wang R."/>
            <person name="Manning V.A."/>
            <person name="Dhillon B."/>
            <person name="Tu Z.J."/>
            <person name="Steffenson B.J."/>
            <person name="Salamov A."/>
            <person name="Sun H."/>
            <person name="Lowry S."/>
            <person name="LaButti K."/>
            <person name="Han J."/>
            <person name="Copeland A."/>
            <person name="Lindquist E."/>
            <person name="Barry K."/>
            <person name="Schmutz J."/>
            <person name="Baker S.E."/>
            <person name="Ciuffetti L.M."/>
            <person name="Grigoriev I.V."/>
            <person name="Zhong S."/>
            <person name="Turgeon B.G."/>
        </authorList>
    </citation>
    <scope>NUCLEOTIDE SEQUENCE [LARGE SCALE GENOMIC DNA]</scope>
    <source>
        <strain evidence="2 3">26-R-13</strain>
    </source>
</reference>
<evidence type="ECO:0000256" key="1">
    <source>
        <dbReference type="SAM" id="MobiDB-lite"/>
    </source>
</evidence>
<feature type="compositionally biased region" description="Polar residues" evidence="1">
    <location>
        <begin position="159"/>
        <end position="173"/>
    </location>
</feature>
<dbReference type="GeneID" id="19148216"/>
<dbReference type="KEGG" id="bze:COCCADRAFT_36161"/>
<organism evidence="2 3">
    <name type="scientific">Cochliobolus carbonum (strain 26-R-13)</name>
    <name type="common">Maize leaf spot fungus</name>
    <name type="synonym">Bipolaris zeicola</name>
    <dbReference type="NCBI Taxonomy" id="930089"/>
    <lineage>
        <taxon>Eukaryota</taxon>
        <taxon>Fungi</taxon>
        <taxon>Dikarya</taxon>
        <taxon>Ascomycota</taxon>
        <taxon>Pezizomycotina</taxon>
        <taxon>Dothideomycetes</taxon>
        <taxon>Pleosporomycetidae</taxon>
        <taxon>Pleosporales</taxon>
        <taxon>Pleosporineae</taxon>
        <taxon>Pleosporaceae</taxon>
        <taxon>Bipolaris</taxon>
    </lineage>
</organism>